<reference evidence="1" key="2">
    <citation type="journal article" date="2006" name="PLoS Pathog.">
        <title>New perspectives on host-parasite interplay by comparative transcriptomic and proteomic analyses of Schistosoma japonicum.</title>
        <authorList>
            <person name="Liu F."/>
            <person name="Lu J."/>
            <person name="Hu W."/>
            <person name="Wang S.Y."/>
            <person name="Cui S.J."/>
            <person name="Chi M."/>
            <person name="Yan Q."/>
            <person name="Wang X.R."/>
            <person name="Song H.D."/>
            <person name="Xu X.N."/>
            <person name="Wang J.J."/>
            <person name="Zhang X.L."/>
            <person name="Zhang X."/>
            <person name="Wang Z.Q."/>
            <person name="Xue C.L."/>
            <person name="Brindley P.J."/>
            <person name="McManus D.P."/>
            <person name="Yang P.Y."/>
            <person name="Feng Z."/>
            <person name="Chen Z."/>
            <person name="Han Z.G."/>
        </authorList>
    </citation>
    <scope>NUCLEOTIDE SEQUENCE</scope>
</reference>
<dbReference type="EMBL" id="AY814192">
    <property type="protein sequence ID" value="AAW25924.1"/>
    <property type="molecule type" value="mRNA"/>
</dbReference>
<reference evidence="1" key="1">
    <citation type="submission" date="2004-11" db="EMBL/GenBank/DDBJ databases">
        <title>The full-length cDNA sequences of Schistosoma japonicum genes.</title>
        <authorList>
            <person name="Han Z."/>
        </authorList>
    </citation>
    <scope>NUCLEOTIDE SEQUENCE</scope>
</reference>
<organism evidence="1">
    <name type="scientific">Schistosoma japonicum</name>
    <name type="common">Blood fluke</name>
    <dbReference type="NCBI Taxonomy" id="6182"/>
    <lineage>
        <taxon>Eukaryota</taxon>
        <taxon>Metazoa</taxon>
        <taxon>Spiralia</taxon>
        <taxon>Lophotrochozoa</taxon>
        <taxon>Platyhelminthes</taxon>
        <taxon>Trematoda</taxon>
        <taxon>Digenea</taxon>
        <taxon>Strigeidida</taxon>
        <taxon>Schistosomatoidea</taxon>
        <taxon>Schistosomatidae</taxon>
        <taxon>Schistosoma</taxon>
    </lineage>
</organism>
<dbReference type="GO" id="GO:0003676">
    <property type="term" value="F:nucleic acid binding"/>
    <property type="evidence" value="ECO:0007669"/>
    <property type="project" value="InterPro"/>
</dbReference>
<dbReference type="AlphaFoldDB" id="Q5DE32"/>
<accession>Q5DE32</accession>
<sequence length="131" mass="15159">MTDLEKLAPEAKAFRLPWITRLYRCHGFAFLEFESAEKALMHKEKLHKTSYKGKTLFASAGKFISECIDDYDCKMLVLYGVHYNVKRGEIARKFPSSTNISFDKTNNLNARHKPGVAYLTFASRRRCCKCH</sequence>
<proteinExistence type="evidence at transcript level"/>
<dbReference type="InterPro" id="IPR035979">
    <property type="entry name" value="RBD_domain_sf"/>
</dbReference>
<dbReference type="SUPFAM" id="SSF54928">
    <property type="entry name" value="RNA-binding domain, RBD"/>
    <property type="match status" value="1"/>
</dbReference>
<evidence type="ECO:0000313" key="1">
    <source>
        <dbReference type="EMBL" id="AAW25924.1"/>
    </source>
</evidence>
<name>Q5DE32_SCHJA</name>
<protein>
    <submittedName>
        <fullName evidence="1">SJCHGC08819 protein</fullName>
    </submittedName>
</protein>